<dbReference type="AlphaFoldDB" id="A0A4D7B444"/>
<keyword evidence="3" id="KW-1185">Reference proteome</keyword>
<dbReference type="PIRSF" id="PIRSF004548">
    <property type="entry name" value="CreD"/>
    <property type="match status" value="1"/>
</dbReference>
<evidence type="ECO:0000313" key="3">
    <source>
        <dbReference type="Proteomes" id="UP000298781"/>
    </source>
</evidence>
<dbReference type="PANTHER" id="PTHR30092">
    <property type="entry name" value="INNER MEMBRANE PROTEIN CRED"/>
    <property type="match status" value="1"/>
</dbReference>
<dbReference type="NCBIfam" id="NF008712">
    <property type="entry name" value="PRK11715.1-1"/>
    <property type="match status" value="1"/>
</dbReference>
<sequence length="446" mass="48017">MASGSQLIRSPVFKLAAIGLLTLLLVVPLIAISSLRGERSQRAAEVVREVAGAWAGEQTIVGPILVLPYVSRAGDNLEQRTVRRVLTILPETFRQNGDLKVEQRRRGIFEVPVFRGEVDIEARFAPVDLTRFDAAAVAPVWEEAAIVFHVLDPRGLQREVSVRIGGTTVTLEPGAGPTTFQVPTLYAPVGGIDGTAAFTVGARFELKGSQAFGLSPIGRTSTIALRSNWSHPSFFGAFLPGEREIGETGFSAIWSVPHYARPVAQMFVADPVLFQRLAAARSGVRFFQPVDVYHLVERALKYGILVIGAAFVVVFLLEILAARSFHPVQYLMVGAALTVFYLLLLSFAEHIGFTRAYALASAAVIGLVSLYVGLAFGRLREGAMVAGELGLAYGLLFVVLRSEDYALVTGAVVVFAVLATVMLTTVKTDWSALSGRSSEEKPAATS</sequence>
<feature type="transmembrane region" description="Helical" evidence="1">
    <location>
        <begin position="302"/>
        <end position="322"/>
    </location>
</feature>
<feature type="transmembrane region" description="Helical" evidence="1">
    <location>
        <begin position="357"/>
        <end position="376"/>
    </location>
</feature>
<reference evidence="2 3" key="1">
    <citation type="submission" date="2019-04" db="EMBL/GenBank/DDBJ databases">
        <title>Phreatobacter aquaticus sp. nov.</title>
        <authorList>
            <person name="Choi A."/>
        </authorList>
    </citation>
    <scope>NUCLEOTIDE SEQUENCE [LARGE SCALE GENOMIC DNA]</scope>
    <source>
        <strain evidence="2 3">KCTC 52518</strain>
    </source>
</reference>
<dbReference type="Proteomes" id="UP000298781">
    <property type="component" value="Chromosome"/>
</dbReference>
<dbReference type="GO" id="GO:0005886">
    <property type="term" value="C:plasma membrane"/>
    <property type="evidence" value="ECO:0007669"/>
    <property type="project" value="TreeGrafter"/>
</dbReference>
<evidence type="ECO:0000256" key="1">
    <source>
        <dbReference type="SAM" id="Phobius"/>
    </source>
</evidence>
<evidence type="ECO:0000313" key="2">
    <source>
        <dbReference type="EMBL" id="QCI65793.1"/>
    </source>
</evidence>
<feature type="transmembrane region" description="Helical" evidence="1">
    <location>
        <begin position="407"/>
        <end position="426"/>
    </location>
</feature>
<dbReference type="RefSeq" id="WP_136961239.1">
    <property type="nucleotide sequence ID" value="NZ_CP039690.1"/>
</dbReference>
<organism evidence="2 3">
    <name type="scientific">Phreatobacter stygius</name>
    <dbReference type="NCBI Taxonomy" id="1940610"/>
    <lineage>
        <taxon>Bacteria</taxon>
        <taxon>Pseudomonadati</taxon>
        <taxon>Pseudomonadota</taxon>
        <taxon>Alphaproteobacteria</taxon>
        <taxon>Hyphomicrobiales</taxon>
        <taxon>Phreatobacteraceae</taxon>
        <taxon>Phreatobacter</taxon>
    </lineage>
</organism>
<dbReference type="Pfam" id="PF06123">
    <property type="entry name" value="CreD"/>
    <property type="match status" value="1"/>
</dbReference>
<dbReference type="KEGG" id="pstg:E8M01_17185"/>
<gene>
    <name evidence="2" type="primary">creD</name>
    <name evidence="2" type="ORF">E8M01_17185</name>
</gene>
<accession>A0A4D7B444</accession>
<feature type="transmembrane region" description="Helical" evidence="1">
    <location>
        <begin position="328"/>
        <end position="345"/>
    </location>
</feature>
<proteinExistence type="predicted"/>
<dbReference type="OrthoDB" id="9791851at2"/>
<keyword evidence="1" id="KW-0472">Membrane</keyword>
<feature type="transmembrane region" description="Helical" evidence="1">
    <location>
        <begin position="12"/>
        <end position="32"/>
    </location>
</feature>
<protein>
    <submittedName>
        <fullName evidence="2">Cell envelope integrity protein CreD</fullName>
    </submittedName>
</protein>
<dbReference type="InterPro" id="IPR010364">
    <property type="entry name" value="Uncharacterised_IM_CreD"/>
</dbReference>
<dbReference type="EMBL" id="CP039690">
    <property type="protein sequence ID" value="QCI65793.1"/>
    <property type="molecule type" value="Genomic_DNA"/>
</dbReference>
<keyword evidence="1" id="KW-0812">Transmembrane</keyword>
<dbReference type="PANTHER" id="PTHR30092:SF0">
    <property type="entry name" value="INNER MEMBRANE PROTEIN CRED"/>
    <property type="match status" value="1"/>
</dbReference>
<keyword evidence="1" id="KW-1133">Transmembrane helix</keyword>
<name>A0A4D7B444_9HYPH</name>
<feature type="transmembrane region" description="Helical" evidence="1">
    <location>
        <begin position="382"/>
        <end position="400"/>
    </location>
</feature>